<proteinExistence type="predicted"/>
<keyword evidence="2" id="KW-0378">Hydrolase</keyword>
<dbReference type="OrthoDB" id="962665at2"/>
<name>A0A4R1BIH3_9BACT</name>
<keyword evidence="2" id="KW-0540">Nuclease</keyword>
<feature type="region of interest" description="Disordered" evidence="1">
    <location>
        <begin position="148"/>
        <end position="177"/>
    </location>
</feature>
<dbReference type="AlphaFoldDB" id="A0A4R1BIH3"/>
<reference evidence="2 3" key="1">
    <citation type="submission" date="2019-03" db="EMBL/GenBank/DDBJ databases">
        <authorList>
            <person name="Kim M.K.M."/>
        </authorList>
    </citation>
    <scope>NUCLEOTIDE SEQUENCE [LARGE SCALE GENOMIC DNA]</scope>
    <source>
        <strain evidence="2 3">17J68-12</strain>
    </source>
</reference>
<dbReference type="RefSeq" id="WP_131448237.1">
    <property type="nucleotide sequence ID" value="NZ_SJZI01000009.1"/>
</dbReference>
<dbReference type="GO" id="GO:0004519">
    <property type="term" value="F:endonuclease activity"/>
    <property type="evidence" value="ECO:0007669"/>
    <property type="project" value="UniProtKB-KW"/>
</dbReference>
<dbReference type="CDD" id="cd00085">
    <property type="entry name" value="HNHc"/>
    <property type="match status" value="1"/>
</dbReference>
<dbReference type="EMBL" id="SJZI01000009">
    <property type="protein sequence ID" value="TCJ17044.1"/>
    <property type="molecule type" value="Genomic_DNA"/>
</dbReference>
<evidence type="ECO:0000256" key="1">
    <source>
        <dbReference type="SAM" id="MobiDB-lite"/>
    </source>
</evidence>
<keyword evidence="3" id="KW-1185">Reference proteome</keyword>
<sequence length="177" mass="19830">MKESFTMAPRICVVCATPISGQKVKYCSNACKQKDHYHRVKQQTTTYHSQTIRSLRRKLQLVEMFGGKCDACGYDKNLAALHFHHIDANNKAFKLDVRFLSNRTWEAIISEAQKCRLLCSNCHSELHHPELALDKVQRMISGAAGTKLPDGIGVNSGKPSFLQTQKDGNPEPSRTNG</sequence>
<comment type="caution">
    <text evidence="2">The sequence shown here is derived from an EMBL/GenBank/DDBJ whole genome shotgun (WGS) entry which is preliminary data.</text>
</comment>
<dbReference type="InterPro" id="IPR003615">
    <property type="entry name" value="HNH_nuc"/>
</dbReference>
<evidence type="ECO:0000313" key="2">
    <source>
        <dbReference type="EMBL" id="TCJ17044.1"/>
    </source>
</evidence>
<accession>A0A4R1BIH3</accession>
<organism evidence="2 3">
    <name type="scientific">Flaviaesturariibacter flavus</name>
    <dbReference type="NCBI Taxonomy" id="2502780"/>
    <lineage>
        <taxon>Bacteria</taxon>
        <taxon>Pseudomonadati</taxon>
        <taxon>Bacteroidota</taxon>
        <taxon>Chitinophagia</taxon>
        <taxon>Chitinophagales</taxon>
        <taxon>Chitinophagaceae</taxon>
        <taxon>Flaviaestuariibacter</taxon>
    </lineage>
</organism>
<gene>
    <name evidence="2" type="ORF">EPD60_06960</name>
</gene>
<dbReference type="Proteomes" id="UP000295334">
    <property type="component" value="Unassembled WGS sequence"/>
</dbReference>
<keyword evidence="2" id="KW-0255">Endonuclease</keyword>
<protein>
    <submittedName>
        <fullName evidence="2">HNH endonuclease</fullName>
    </submittedName>
</protein>
<feature type="compositionally biased region" description="Polar residues" evidence="1">
    <location>
        <begin position="157"/>
        <end position="177"/>
    </location>
</feature>
<evidence type="ECO:0000313" key="3">
    <source>
        <dbReference type="Proteomes" id="UP000295334"/>
    </source>
</evidence>